<dbReference type="Gene3D" id="3.40.50.300">
    <property type="entry name" value="P-loop containing nucleotide triphosphate hydrolases"/>
    <property type="match status" value="1"/>
</dbReference>
<protein>
    <submittedName>
        <fullName evidence="3">Argk protein</fullName>
    </submittedName>
</protein>
<reference evidence="4" key="1">
    <citation type="submission" date="2016-09" db="EMBL/GenBank/DDBJ databases">
        <authorList>
            <person name="Strepis N."/>
        </authorList>
    </citation>
    <scope>NUCLEOTIDE SEQUENCE [LARGE SCALE GENOMIC DNA]</scope>
</reference>
<feature type="compositionally biased region" description="Basic and acidic residues" evidence="1">
    <location>
        <begin position="58"/>
        <end position="77"/>
    </location>
</feature>
<keyword evidence="4" id="KW-1185">Reference proteome</keyword>
<evidence type="ECO:0000259" key="2">
    <source>
        <dbReference type="Pfam" id="PF00485"/>
    </source>
</evidence>
<evidence type="ECO:0000256" key="1">
    <source>
        <dbReference type="SAM" id="MobiDB-lite"/>
    </source>
</evidence>
<feature type="domain" description="Phosphoribulokinase/uridine kinase" evidence="2">
    <location>
        <begin position="81"/>
        <end position="236"/>
    </location>
</feature>
<dbReference type="GO" id="GO:0005524">
    <property type="term" value="F:ATP binding"/>
    <property type="evidence" value="ECO:0007669"/>
    <property type="project" value="InterPro"/>
</dbReference>
<dbReference type="InterPro" id="IPR006083">
    <property type="entry name" value="PRK/URK"/>
</dbReference>
<dbReference type="GO" id="GO:0016301">
    <property type="term" value="F:kinase activity"/>
    <property type="evidence" value="ECO:0007669"/>
    <property type="project" value="InterPro"/>
</dbReference>
<feature type="region of interest" description="Disordered" evidence="1">
    <location>
        <begin position="1"/>
        <end position="21"/>
    </location>
</feature>
<dbReference type="AlphaFoldDB" id="A0A1M4RYX1"/>
<dbReference type="Proteomes" id="UP000184291">
    <property type="component" value="Unassembled WGS sequence"/>
</dbReference>
<sequence>MLRWNAYTATSGAAVSDNRSMPTSPIMHTGPAEQLLTDLVERLAARLHGATAGSTADHPGRLDGVDDGATARDGDGDGRIVVGLTGAPGSGKSTLMAALEERLRDRGLLAGIVPMDGFHMSNAVLDALDRHGRKGAPDTFDVAGYLSVLDRVRAPACVDVLAPVYRRDLHEPVAAGTLVHGPGVVLTEGNYLALDSGGWEDIRARIDLLVLIDVPEAELVRRLVARHQSFGRSAADAAHWVRTVDVPNARLVTACAHRCDEIWRLEPAAAVDA</sequence>
<evidence type="ECO:0000313" key="4">
    <source>
        <dbReference type="Proteomes" id="UP000184291"/>
    </source>
</evidence>
<dbReference type="Pfam" id="PF00485">
    <property type="entry name" value="PRK"/>
    <property type="match status" value="1"/>
</dbReference>
<dbReference type="PANTHER" id="PTHR10285">
    <property type="entry name" value="URIDINE KINASE"/>
    <property type="match status" value="1"/>
</dbReference>
<dbReference type="SUPFAM" id="SSF52540">
    <property type="entry name" value="P-loop containing nucleoside triphosphate hydrolases"/>
    <property type="match status" value="1"/>
</dbReference>
<proteinExistence type="predicted"/>
<organism evidence="3 4">
    <name type="scientific">Actinomyces glycerinitolerans</name>
    <dbReference type="NCBI Taxonomy" id="1892869"/>
    <lineage>
        <taxon>Bacteria</taxon>
        <taxon>Bacillati</taxon>
        <taxon>Actinomycetota</taxon>
        <taxon>Actinomycetes</taxon>
        <taxon>Actinomycetales</taxon>
        <taxon>Actinomycetaceae</taxon>
        <taxon>Actinomyces</taxon>
    </lineage>
</organism>
<name>A0A1M4RYX1_9ACTO</name>
<feature type="compositionally biased region" description="Polar residues" evidence="1">
    <location>
        <begin position="7"/>
        <end position="21"/>
    </location>
</feature>
<accession>A0A1M4RYX1</accession>
<evidence type="ECO:0000313" key="3">
    <source>
        <dbReference type="EMBL" id="SHE25183.1"/>
    </source>
</evidence>
<dbReference type="InterPro" id="IPR027417">
    <property type="entry name" value="P-loop_NTPase"/>
</dbReference>
<feature type="region of interest" description="Disordered" evidence="1">
    <location>
        <begin position="50"/>
        <end position="77"/>
    </location>
</feature>
<dbReference type="STRING" id="1892869.ACGLYG10_1398"/>
<dbReference type="EMBL" id="FQTT01000010">
    <property type="protein sequence ID" value="SHE25183.1"/>
    <property type="molecule type" value="Genomic_DNA"/>
</dbReference>
<gene>
    <name evidence="3" type="ORF">ACGLYG10_1398</name>
</gene>